<reference evidence="1 2" key="1">
    <citation type="submission" date="2023-10" db="EMBL/GenBank/DDBJ databases">
        <title>Paenibacillus strain PFR10 Genome sequencing and assembly.</title>
        <authorList>
            <person name="Kim I."/>
        </authorList>
    </citation>
    <scope>NUCLEOTIDE SEQUENCE [LARGE SCALE GENOMIC DNA]</scope>
    <source>
        <strain evidence="1 2">PFR10</strain>
    </source>
</reference>
<gene>
    <name evidence="1" type="ORF">RQP52_26660</name>
</gene>
<comment type="caution">
    <text evidence="1">The sequence shown here is derived from an EMBL/GenBank/DDBJ whole genome shotgun (WGS) entry which is preliminary data.</text>
</comment>
<dbReference type="Proteomes" id="UP001260980">
    <property type="component" value="Unassembled WGS sequence"/>
</dbReference>
<sequence>MGNCWWCSRYYSGGSETVTVDESVAILSNQDELQMTRAAQLRVTGYLNNGLIGDLAHANVQYFVDRTDLAEVDSNGLLTLQSLDGATDHITVWATVTMDGVTLTTPTLAITIKDLTVIVDSTDTTGLYSTEGSKHQSVTEVTYIDATVGTSSWVNLGTFDFTGDGSEYVRLTRETPTTVDPPTLPADMIYTRVDAVKFER</sequence>
<protein>
    <recommendedName>
        <fullName evidence="3">Ig-like protein group 2</fullName>
    </recommendedName>
</protein>
<dbReference type="RefSeq" id="WP_315954655.1">
    <property type="nucleotide sequence ID" value="NZ_JAWCUD010000011.1"/>
</dbReference>
<proteinExistence type="predicted"/>
<accession>A0ABU3RKE0</accession>
<dbReference type="EMBL" id="JAWCUD010000011">
    <property type="protein sequence ID" value="MDU0204674.1"/>
    <property type="molecule type" value="Genomic_DNA"/>
</dbReference>
<evidence type="ECO:0008006" key="3">
    <source>
        <dbReference type="Google" id="ProtNLM"/>
    </source>
</evidence>
<name>A0ABU3RKE0_9BACL</name>
<keyword evidence="2" id="KW-1185">Reference proteome</keyword>
<evidence type="ECO:0000313" key="2">
    <source>
        <dbReference type="Proteomes" id="UP001260980"/>
    </source>
</evidence>
<evidence type="ECO:0000313" key="1">
    <source>
        <dbReference type="EMBL" id="MDU0204674.1"/>
    </source>
</evidence>
<organism evidence="1 2">
    <name type="scientific">Paenibacillus violae</name>
    <dbReference type="NCBI Taxonomy" id="3077234"/>
    <lineage>
        <taxon>Bacteria</taxon>
        <taxon>Bacillati</taxon>
        <taxon>Bacillota</taxon>
        <taxon>Bacilli</taxon>
        <taxon>Bacillales</taxon>
        <taxon>Paenibacillaceae</taxon>
        <taxon>Paenibacillus</taxon>
    </lineage>
</organism>